<gene>
    <name evidence="3" type="ORF">EURHEDRAFT_407129</name>
</gene>
<feature type="compositionally biased region" description="Basic and acidic residues" evidence="1">
    <location>
        <begin position="206"/>
        <end position="216"/>
    </location>
</feature>
<proteinExistence type="predicted"/>
<feature type="region of interest" description="Disordered" evidence="1">
    <location>
        <begin position="206"/>
        <end position="377"/>
    </location>
</feature>
<dbReference type="Pfam" id="PF24355">
    <property type="entry name" value="DUF7514"/>
    <property type="match status" value="1"/>
</dbReference>
<feature type="compositionally biased region" description="Basic residues" evidence="1">
    <location>
        <begin position="324"/>
        <end position="342"/>
    </location>
</feature>
<sequence length="512" mass="58275">MSFNDRYFWGPLINADKSPAPLLEQLCLGIAELMISFHDCGTTDLTPERLAAFYHKVGGNYDPLFLETKPSALSFIYQSLGCFHSLQPSTSAFEPPSLPALLPSGFVRWQTIQILLDPNEHVRFLQNAVRMWDIRNPFGGYFPKSLPRDSFPPGPDMEMIQWHEQVSRRLEYDYLKRSVPQPPPPPISEQYQNRFLPSQLALVPVRKEEPEEERALVRTKHRTVPQYRYVEANDSPPRMPNGKRSSAEHPPPPSHKMPPRLSPPPEIKPRAPSPPVWPEQPAKSRRRQRASSIPESVAPEAIPGYYPSDVSSEPQSPAPEPSPRYHRRYLSPHRGSRARRHSHDAYSRKPPRDISPEYPKHYAPHHSNRHSGGWHDANAPSRVHWAYKEEITPPKHPGVRFREYASEEPVTVPSSPESPAFVPVHPRYANPGYMPPHAPDPNIEDPRRRYSGGSLPERPRFAGPGVSPWPPQAPVRMYPAQGPPAAYEGPPTAYFPVPVPDMEYVAPRRMYR</sequence>
<dbReference type="OrthoDB" id="5420895at2759"/>
<accession>A0A017S017</accession>
<evidence type="ECO:0000259" key="2">
    <source>
        <dbReference type="Pfam" id="PF24355"/>
    </source>
</evidence>
<protein>
    <recommendedName>
        <fullName evidence="2">DUF7514 domain-containing protein</fullName>
    </recommendedName>
</protein>
<feature type="region of interest" description="Disordered" evidence="1">
    <location>
        <begin position="429"/>
        <end position="481"/>
    </location>
</feature>
<dbReference type="Proteomes" id="UP000019804">
    <property type="component" value="Unassembled WGS sequence"/>
</dbReference>
<evidence type="ECO:0000256" key="1">
    <source>
        <dbReference type="SAM" id="MobiDB-lite"/>
    </source>
</evidence>
<evidence type="ECO:0000313" key="3">
    <source>
        <dbReference type="EMBL" id="EYE90166.1"/>
    </source>
</evidence>
<reference evidence="4" key="1">
    <citation type="journal article" date="2014" name="Nat. Commun.">
        <title>Genomic adaptations of the halophilic Dead Sea filamentous fungus Eurotium rubrum.</title>
        <authorList>
            <person name="Kis-Papo T."/>
            <person name="Weig A.R."/>
            <person name="Riley R."/>
            <person name="Persoh D."/>
            <person name="Salamov A."/>
            <person name="Sun H."/>
            <person name="Lipzen A."/>
            <person name="Wasser S.P."/>
            <person name="Rambold G."/>
            <person name="Grigoriev I.V."/>
            <person name="Nevo E."/>
        </authorList>
    </citation>
    <scope>NUCLEOTIDE SEQUENCE [LARGE SCALE GENOMIC DNA]</scope>
    <source>
        <strain evidence="4">CBS 135680</strain>
    </source>
</reference>
<dbReference type="PANTHER" id="PTHR39611">
    <property type="entry name" value="HYDROXYPROLINE-RICH GLYCOPROTEIN DZ-HRGP-RELATED"/>
    <property type="match status" value="1"/>
</dbReference>
<keyword evidence="4" id="KW-1185">Reference proteome</keyword>
<feature type="compositionally biased region" description="Basic and acidic residues" evidence="1">
    <location>
        <begin position="343"/>
        <end position="360"/>
    </location>
</feature>
<dbReference type="GeneID" id="63695626"/>
<dbReference type="AlphaFoldDB" id="A0A017S017"/>
<dbReference type="RefSeq" id="XP_040633856.1">
    <property type="nucleotide sequence ID" value="XM_040780502.1"/>
</dbReference>
<name>A0A017S017_ASPRC</name>
<dbReference type="EMBL" id="KK088468">
    <property type="protein sequence ID" value="EYE90166.1"/>
    <property type="molecule type" value="Genomic_DNA"/>
</dbReference>
<feature type="domain" description="DUF7514" evidence="2">
    <location>
        <begin position="10"/>
        <end position="166"/>
    </location>
</feature>
<dbReference type="InterPro" id="IPR055936">
    <property type="entry name" value="DUF7514"/>
</dbReference>
<evidence type="ECO:0000313" key="4">
    <source>
        <dbReference type="Proteomes" id="UP000019804"/>
    </source>
</evidence>
<feature type="compositionally biased region" description="Pro residues" evidence="1">
    <location>
        <begin position="249"/>
        <end position="278"/>
    </location>
</feature>
<dbReference type="HOGENOM" id="CLU_032499_1_0_1"/>
<dbReference type="PANTHER" id="PTHR39611:SF2">
    <property type="entry name" value="HYDROXYPROLINE-RICH GLYCOPROTEIN DZ-HRGP"/>
    <property type="match status" value="1"/>
</dbReference>
<organism evidence="3 4">
    <name type="scientific">Aspergillus ruber (strain CBS 135680)</name>
    <dbReference type="NCBI Taxonomy" id="1388766"/>
    <lineage>
        <taxon>Eukaryota</taxon>
        <taxon>Fungi</taxon>
        <taxon>Dikarya</taxon>
        <taxon>Ascomycota</taxon>
        <taxon>Pezizomycotina</taxon>
        <taxon>Eurotiomycetes</taxon>
        <taxon>Eurotiomycetidae</taxon>
        <taxon>Eurotiales</taxon>
        <taxon>Aspergillaceae</taxon>
        <taxon>Aspergillus</taxon>
        <taxon>Aspergillus subgen. Aspergillus</taxon>
    </lineage>
</organism>